<sequence>MKDSIIKLRLKLVVTIVDRNKGCNAIKLFKSLGVHWHFTVSGEGTANSEMMELLGLGSSDKSIALCIIPQFRVEEFLETINRELHLDVKGNGVGFTIPISGVNHPIIHKIEKEISMESIKTMKQELEQMVEKQKKETIYSVVLGVINQGYSEEVMSSAKETGVRGGTVIHARKVGVEDAVKFLGISVQEEKEILMIVTTKENRHDLMKKLSKEHGITSETHGVFLSLPVEDVIGIQLPKE</sequence>
<dbReference type="InterPro" id="IPR015867">
    <property type="entry name" value="N-reg_PII/ATP_PRibTrfase_C"/>
</dbReference>
<comment type="caution">
    <text evidence="1">The sequence shown here is derived from an EMBL/GenBank/DDBJ whole genome shotgun (WGS) entry which is preliminary data.</text>
</comment>
<reference evidence="1 2" key="1">
    <citation type="submission" date="2023-07" db="EMBL/GenBank/DDBJ databases">
        <title>Genomic Encyclopedia of Type Strains, Phase IV (KMG-IV): sequencing the most valuable type-strain genomes for metagenomic binning, comparative biology and taxonomic classification.</title>
        <authorList>
            <person name="Goeker M."/>
        </authorList>
    </citation>
    <scope>NUCLEOTIDE SEQUENCE [LARGE SCALE GENOMIC DNA]</scope>
    <source>
        <strain evidence="1 2">DSM 16784</strain>
    </source>
</reference>
<name>A0ABU0E7N5_9FIRM</name>
<gene>
    <name evidence="1" type="ORF">J2S15_003670</name>
</gene>
<dbReference type="SUPFAM" id="SSF54913">
    <property type="entry name" value="GlnB-like"/>
    <property type="match status" value="2"/>
</dbReference>
<dbReference type="RefSeq" id="WP_307411136.1">
    <property type="nucleotide sequence ID" value="NZ_JAUSUR010000008.1"/>
</dbReference>
<proteinExistence type="predicted"/>
<dbReference type="InterPro" id="IPR011322">
    <property type="entry name" value="N-reg_PII-like_a/b"/>
</dbReference>
<dbReference type="Proteomes" id="UP001230220">
    <property type="component" value="Unassembled WGS sequence"/>
</dbReference>
<evidence type="ECO:0000313" key="2">
    <source>
        <dbReference type="Proteomes" id="UP001230220"/>
    </source>
</evidence>
<evidence type="ECO:0008006" key="3">
    <source>
        <dbReference type="Google" id="ProtNLM"/>
    </source>
</evidence>
<organism evidence="1 2">
    <name type="scientific">Breznakia pachnodae</name>
    <dbReference type="NCBI Taxonomy" id="265178"/>
    <lineage>
        <taxon>Bacteria</taxon>
        <taxon>Bacillati</taxon>
        <taxon>Bacillota</taxon>
        <taxon>Erysipelotrichia</taxon>
        <taxon>Erysipelotrichales</taxon>
        <taxon>Erysipelotrichaceae</taxon>
        <taxon>Breznakia</taxon>
    </lineage>
</organism>
<protein>
    <recommendedName>
        <fullName evidence="3">P-II family nitrogen regulator</fullName>
    </recommendedName>
</protein>
<accession>A0ABU0E7N5</accession>
<evidence type="ECO:0000313" key="1">
    <source>
        <dbReference type="EMBL" id="MDQ0362909.1"/>
    </source>
</evidence>
<dbReference type="Gene3D" id="3.30.70.120">
    <property type="match status" value="1"/>
</dbReference>
<keyword evidence="2" id="KW-1185">Reference proteome</keyword>
<dbReference type="EMBL" id="JAUSUR010000008">
    <property type="protein sequence ID" value="MDQ0362909.1"/>
    <property type="molecule type" value="Genomic_DNA"/>
</dbReference>